<comment type="similarity">
    <text evidence="3">Belongs to the hook family.</text>
</comment>
<dbReference type="SUPFAM" id="SSF116907">
    <property type="entry name" value="Hook domain"/>
    <property type="match status" value="1"/>
</dbReference>
<dbReference type="Pfam" id="PF05622">
    <property type="entry name" value="HOOK"/>
    <property type="match status" value="1"/>
</dbReference>
<dbReference type="PROSITE" id="PS50021">
    <property type="entry name" value="CH"/>
    <property type="match status" value="1"/>
</dbReference>
<dbReference type="OrthoDB" id="49395at2759"/>
<dbReference type="GO" id="GO:0006897">
    <property type="term" value="P:endocytosis"/>
    <property type="evidence" value="ECO:0007669"/>
    <property type="project" value="UniProtKB-KW"/>
</dbReference>
<dbReference type="AlphaFoldDB" id="A0A5E4NN96"/>
<name>A0A5E4NN96_9HEMI</name>
<protein>
    <recommendedName>
        <fullName evidence="5">Protein hook</fullName>
    </recommendedName>
</protein>
<evidence type="ECO:0000256" key="1">
    <source>
        <dbReference type="ARBA" id="ARBA00004177"/>
    </source>
</evidence>
<dbReference type="EMBL" id="CABPRJ010002397">
    <property type="protein sequence ID" value="VVC45236.1"/>
    <property type="molecule type" value="Genomic_DNA"/>
</dbReference>
<dbReference type="GO" id="GO:0005874">
    <property type="term" value="C:microtubule"/>
    <property type="evidence" value="ECO:0007669"/>
    <property type="project" value="UniProtKB-KW"/>
</dbReference>
<accession>A0A5E4NN96</accession>
<dbReference type="GO" id="GO:0005813">
    <property type="term" value="C:centrosome"/>
    <property type="evidence" value="ECO:0007669"/>
    <property type="project" value="TreeGrafter"/>
</dbReference>
<dbReference type="FunFam" id="1.10.418.10:FF:000024">
    <property type="entry name" value="Hook homolog 3 (Drosophila)"/>
    <property type="match status" value="1"/>
</dbReference>
<dbReference type="GO" id="GO:0031122">
    <property type="term" value="P:cytoplasmic microtubule organization"/>
    <property type="evidence" value="ECO:0007669"/>
    <property type="project" value="InterPro"/>
</dbReference>
<evidence type="ECO:0000313" key="15">
    <source>
        <dbReference type="Proteomes" id="UP000325440"/>
    </source>
</evidence>
<feature type="coiled-coil region" evidence="12">
    <location>
        <begin position="246"/>
        <end position="534"/>
    </location>
</feature>
<keyword evidence="9" id="KW-0967">Endosome</keyword>
<evidence type="ECO:0000256" key="7">
    <source>
        <dbReference type="ARBA" id="ARBA00022583"/>
    </source>
</evidence>
<evidence type="ECO:0000256" key="5">
    <source>
        <dbReference type="ARBA" id="ARBA00018971"/>
    </source>
</evidence>
<feature type="domain" description="Calponin-homology (CH)" evidence="13">
    <location>
        <begin position="11"/>
        <end position="127"/>
    </location>
</feature>
<reference evidence="14 15" key="1">
    <citation type="submission" date="2019-08" db="EMBL/GenBank/DDBJ databases">
        <authorList>
            <person name="Alioto T."/>
            <person name="Alioto T."/>
            <person name="Gomez Garrido J."/>
        </authorList>
    </citation>
    <scope>NUCLEOTIDE SEQUENCE [LARGE SCALE GENOMIC DNA]</scope>
</reference>
<sequence length="692" mass="80973">MEFQNTTIVNTDLCSVLLNWLQTLNLKNPHKTLYDIADGVALAEALNQIAPEYFDNTWFSKIKVEVGENWRLKVSNLKKIVEKIHDFYQDSDTQHIGNFVKPDVIKIGDQYNTVEIARLLQLILGCAVNCRNAQNYITNIRSMDENSQTVIMQCIQDLERIQGHSQSIINTNFGIDFDGQDQIRQLLTELESVTLARDQMTQRCLELDSQISLLQEEKNYILVEKKLLEDKVLVDPLKDCGQRRQIDNLKEELYKAETARDDYRIKFENQEREMIQLKSKFELLQETAGEARLLKDELDILRDTADRVEKYETTLQSYKKKLEGLGDLKRQLKILETKNIAYIQQNMELEQEIKKAAICKSQLEVYKKQITELHHTLNEEANKTDKLEFENKKLTEHFNTLQKEKERLVIERDSLRDANDELKCFQIQMKKANTLDHSDTSTSDELESAMDLKQKLVRLQHENTMLKMNQKEPEEEKMSVLQTLLDETMQQFNDLRLDNRKANQKILELESELIRQREVNSNELKIKVTELQNQLHCEQVIQSLDIEEKNTTISDKDQLINILQVSLNQKDIEIQELQGKHKTCIDKAKSVVRCLDTKNIVLSDVDTRLLQNKLLKANEEICNLKRELENYKTSRDMEEKLMSTAFYKMAQTKMQESVDQRIINKGLLHSQTFLSKQRQKTNKTVELPIISK</sequence>
<keyword evidence="8" id="KW-0493">Microtubule</keyword>
<proteinExistence type="inferred from homology"/>
<dbReference type="InterPro" id="IPR008636">
    <property type="entry name" value="Hook_C"/>
</dbReference>
<comment type="subunit">
    <text evidence="4">Homodimer. Interacts with microtubules via its N-terminus.</text>
</comment>
<dbReference type="Pfam" id="PF19047">
    <property type="entry name" value="HOOK_N"/>
    <property type="match status" value="1"/>
</dbReference>
<keyword evidence="6" id="KW-0963">Cytoplasm</keyword>
<feature type="coiled-coil region" evidence="12">
    <location>
        <begin position="183"/>
        <end position="217"/>
    </location>
</feature>
<dbReference type="GO" id="GO:0008017">
    <property type="term" value="F:microtubule binding"/>
    <property type="evidence" value="ECO:0007669"/>
    <property type="project" value="InterPro"/>
</dbReference>
<keyword evidence="10 12" id="KW-0175">Coiled coil</keyword>
<evidence type="ECO:0000256" key="6">
    <source>
        <dbReference type="ARBA" id="ARBA00022490"/>
    </source>
</evidence>
<evidence type="ECO:0000313" key="14">
    <source>
        <dbReference type="EMBL" id="VVC45236.1"/>
    </source>
</evidence>
<evidence type="ECO:0000256" key="3">
    <source>
        <dbReference type="ARBA" id="ARBA00006946"/>
    </source>
</evidence>
<dbReference type="GO" id="GO:0005768">
    <property type="term" value="C:endosome"/>
    <property type="evidence" value="ECO:0007669"/>
    <property type="project" value="UniProtKB-SubCell"/>
</dbReference>
<organism evidence="14 15">
    <name type="scientific">Cinara cedri</name>
    <dbReference type="NCBI Taxonomy" id="506608"/>
    <lineage>
        <taxon>Eukaryota</taxon>
        <taxon>Metazoa</taxon>
        <taxon>Ecdysozoa</taxon>
        <taxon>Arthropoda</taxon>
        <taxon>Hexapoda</taxon>
        <taxon>Insecta</taxon>
        <taxon>Pterygota</taxon>
        <taxon>Neoptera</taxon>
        <taxon>Paraneoptera</taxon>
        <taxon>Hemiptera</taxon>
        <taxon>Sternorrhyncha</taxon>
        <taxon>Aphidomorpha</taxon>
        <taxon>Aphidoidea</taxon>
        <taxon>Aphididae</taxon>
        <taxon>Lachninae</taxon>
        <taxon>Cinara</taxon>
    </lineage>
</organism>
<dbReference type="PANTHER" id="PTHR18947:SF39">
    <property type="entry name" value="PROTEIN HOOK"/>
    <property type="match status" value="1"/>
</dbReference>
<keyword evidence="7" id="KW-0254">Endocytosis</keyword>
<gene>
    <name evidence="14" type="ORF">CINCED_3A019603</name>
</gene>
<dbReference type="InterPro" id="IPR043936">
    <property type="entry name" value="HOOK_N"/>
</dbReference>
<evidence type="ECO:0000256" key="12">
    <source>
        <dbReference type="SAM" id="Coils"/>
    </source>
</evidence>
<evidence type="ECO:0000256" key="10">
    <source>
        <dbReference type="ARBA" id="ARBA00023054"/>
    </source>
</evidence>
<keyword evidence="11" id="KW-0206">Cytoskeleton</keyword>
<evidence type="ECO:0000256" key="4">
    <source>
        <dbReference type="ARBA" id="ARBA00011241"/>
    </source>
</evidence>
<evidence type="ECO:0000256" key="8">
    <source>
        <dbReference type="ARBA" id="ARBA00022701"/>
    </source>
</evidence>
<keyword evidence="15" id="KW-1185">Reference proteome</keyword>
<dbReference type="GO" id="GO:0030705">
    <property type="term" value="P:cytoskeleton-dependent intracellular transport"/>
    <property type="evidence" value="ECO:0007669"/>
    <property type="project" value="InterPro"/>
</dbReference>
<dbReference type="InterPro" id="IPR036872">
    <property type="entry name" value="CH_dom_sf"/>
</dbReference>
<dbReference type="GO" id="GO:0051959">
    <property type="term" value="F:dynein light intermediate chain binding"/>
    <property type="evidence" value="ECO:0007669"/>
    <property type="project" value="TreeGrafter"/>
</dbReference>
<dbReference type="Proteomes" id="UP000325440">
    <property type="component" value="Unassembled WGS sequence"/>
</dbReference>
<evidence type="ECO:0000256" key="2">
    <source>
        <dbReference type="ARBA" id="ARBA00004245"/>
    </source>
</evidence>
<dbReference type="InterPro" id="IPR001715">
    <property type="entry name" value="CH_dom"/>
</dbReference>
<evidence type="ECO:0000259" key="13">
    <source>
        <dbReference type="PROSITE" id="PS50021"/>
    </source>
</evidence>
<evidence type="ECO:0000256" key="9">
    <source>
        <dbReference type="ARBA" id="ARBA00022753"/>
    </source>
</evidence>
<dbReference type="Gene3D" id="1.10.418.10">
    <property type="entry name" value="Calponin-like domain"/>
    <property type="match status" value="1"/>
</dbReference>
<evidence type="ECO:0000256" key="11">
    <source>
        <dbReference type="ARBA" id="ARBA00023212"/>
    </source>
</evidence>
<dbReference type="PANTHER" id="PTHR18947">
    <property type="entry name" value="HOOK PROTEINS"/>
    <property type="match status" value="1"/>
</dbReference>
<comment type="subcellular location">
    <subcellularLocation>
        <location evidence="2">Cytoplasm</location>
        <location evidence="2">Cytoskeleton</location>
    </subcellularLocation>
    <subcellularLocation>
        <location evidence="1">Endosome</location>
    </subcellularLocation>
</comment>